<dbReference type="RefSeq" id="WP_218601073.1">
    <property type="nucleotide sequence ID" value="NZ_JADQDJ010000010.1"/>
</dbReference>
<organism evidence="2 3">
    <name type="scientific">Pseudonocardia abyssalis</name>
    <dbReference type="NCBI Taxonomy" id="2792008"/>
    <lineage>
        <taxon>Bacteria</taxon>
        <taxon>Bacillati</taxon>
        <taxon>Actinomycetota</taxon>
        <taxon>Actinomycetes</taxon>
        <taxon>Pseudonocardiales</taxon>
        <taxon>Pseudonocardiaceae</taxon>
        <taxon>Pseudonocardia</taxon>
    </lineage>
</organism>
<feature type="domain" description="HTH merR-type" evidence="1">
    <location>
        <begin position="1"/>
        <end position="69"/>
    </location>
</feature>
<dbReference type="SMART" id="SM00422">
    <property type="entry name" value="HTH_MERR"/>
    <property type="match status" value="1"/>
</dbReference>
<dbReference type="PANTHER" id="PTHR30204:SF93">
    <property type="entry name" value="HTH MERR-TYPE DOMAIN-CONTAINING PROTEIN"/>
    <property type="match status" value="1"/>
</dbReference>
<dbReference type="PROSITE" id="PS50937">
    <property type="entry name" value="HTH_MERR_2"/>
    <property type="match status" value="1"/>
</dbReference>
<dbReference type="InterPro" id="IPR004155">
    <property type="entry name" value="PBS_lyase_HEAT"/>
</dbReference>
<evidence type="ECO:0000313" key="3">
    <source>
        <dbReference type="Proteomes" id="UP000694287"/>
    </source>
</evidence>
<protein>
    <submittedName>
        <fullName evidence="2">MerR family transcriptional regulator</fullName>
    </submittedName>
</protein>
<name>A0ABS6UWK9_9PSEU</name>
<sequence length="330" mass="34456">MLIGEVAARSGISARMLRHYDSIGLVSPTGRTLGGYRQYSDEDVRRLFHVEGLRSLGLSLQDVADVLGDLSFSPAAMVEELVVRTRDRIAREEELLRRLGRVQASDPAAWSDVLRTVELVRGLDVGDPSARQRFALSLTGDAASLAEAALNEPDPHVAGALDWALARTGDGAVPALAAALDSVDAGRRHRALAALVKIGSPQALAVLGEASGHSDPLVRGRIALARGARGEADTVPVLVTLVVEGRDDVDAADVLTALASHHGRADAIAAAIAAELPGATGPARRRLAGALAEIPGRRARATLTGLLDDPDAGVAHTATFLLRRRAAGPD</sequence>
<evidence type="ECO:0000259" key="1">
    <source>
        <dbReference type="PROSITE" id="PS50937"/>
    </source>
</evidence>
<dbReference type="InterPro" id="IPR047057">
    <property type="entry name" value="MerR_fam"/>
</dbReference>
<gene>
    <name evidence="2" type="ORF">I4I81_20575</name>
</gene>
<dbReference type="Pfam" id="PF13411">
    <property type="entry name" value="MerR_1"/>
    <property type="match status" value="1"/>
</dbReference>
<dbReference type="PROSITE" id="PS00552">
    <property type="entry name" value="HTH_MERR_1"/>
    <property type="match status" value="1"/>
</dbReference>
<dbReference type="PANTHER" id="PTHR30204">
    <property type="entry name" value="REDOX-CYCLING DRUG-SENSING TRANSCRIPTIONAL ACTIVATOR SOXR"/>
    <property type="match status" value="1"/>
</dbReference>
<accession>A0ABS6UWK9</accession>
<evidence type="ECO:0000313" key="2">
    <source>
        <dbReference type="EMBL" id="MBW0136645.1"/>
    </source>
</evidence>
<dbReference type="Proteomes" id="UP000694287">
    <property type="component" value="Unassembled WGS sequence"/>
</dbReference>
<keyword evidence="3" id="KW-1185">Reference proteome</keyword>
<reference evidence="2 3" key="1">
    <citation type="submission" date="2020-11" db="EMBL/GenBank/DDBJ databases">
        <title>Pseudonocardia abyssalis sp. nov. and Pseudonocardia oceani sp. nov., description and phylogenomic analysis of two novel actinomycetes isolated from the deep Southern Ocean.</title>
        <authorList>
            <person name="Parra J."/>
        </authorList>
    </citation>
    <scope>NUCLEOTIDE SEQUENCE [LARGE SCALE GENOMIC DNA]</scope>
    <source>
        <strain evidence="2 3">KRD-168</strain>
    </source>
</reference>
<dbReference type="SMART" id="SM00567">
    <property type="entry name" value="EZ_HEAT"/>
    <property type="match status" value="4"/>
</dbReference>
<dbReference type="EMBL" id="JADQDK010000001">
    <property type="protein sequence ID" value="MBW0136645.1"/>
    <property type="molecule type" value="Genomic_DNA"/>
</dbReference>
<proteinExistence type="predicted"/>
<dbReference type="InterPro" id="IPR000551">
    <property type="entry name" value="MerR-type_HTH_dom"/>
</dbReference>
<comment type="caution">
    <text evidence="2">The sequence shown here is derived from an EMBL/GenBank/DDBJ whole genome shotgun (WGS) entry which is preliminary data.</text>
</comment>
<dbReference type="Pfam" id="PF13646">
    <property type="entry name" value="HEAT_2"/>
    <property type="match status" value="1"/>
</dbReference>